<dbReference type="Gene3D" id="1.10.132.20">
    <property type="entry name" value="Ribosome-recycling factor"/>
    <property type="match status" value="1"/>
</dbReference>
<dbReference type="FunFam" id="1.10.132.20:FF:000001">
    <property type="entry name" value="Ribosome-recycling factor"/>
    <property type="match status" value="1"/>
</dbReference>
<proteinExistence type="inferred from homology"/>
<sequence>MSTEVINDAKQRMIKAIEALNRELAKLRAGRANPALLDRVTVEYYGAETPLNQLATISVPEARLLTIQPFDKTSINDIERAIQKADLGLTPSNDGAIIRISIPPLTEERRKDLVKLVKRAAEEAKVAVRNVRRDANDDLKKLQKDGEMTEDELRRLTDDVQKLTDKNIAQVDEVAEKKEKEIMEV</sequence>
<evidence type="ECO:0000313" key="8">
    <source>
        <dbReference type="EMBL" id="TWI55190.1"/>
    </source>
</evidence>
<organism evidence="8 9">
    <name type="scientific">Halalkalibacter nanhaiisediminis</name>
    <dbReference type="NCBI Taxonomy" id="688079"/>
    <lineage>
        <taxon>Bacteria</taxon>
        <taxon>Bacillati</taxon>
        <taxon>Bacillota</taxon>
        <taxon>Bacilli</taxon>
        <taxon>Bacillales</taxon>
        <taxon>Bacillaceae</taxon>
        <taxon>Halalkalibacter</taxon>
    </lineage>
</organism>
<evidence type="ECO:0000256" key="3">
    <source>
        <dbReference type="ARBA" id="ARBA00022490"/>
    </source>
</evidence>
<evidence type="ECO:0000256" key="2">
    <source>
        <dbReference type="ARBA" id="ARBA00005912"/>
    </source>
</evidence>
<dbReference type="Proteomes" id="UP000315711">
    <property type="component" value="Unassembled WGS sequence"/>
</dbReference>
<keyword evidence="9" id="KW-1185">Reference proteome</keyword>
<dbReference type="InterPro" id="IPR002661">
    <property type="entry name" value="Ribosome_recyc_fac"/>
</dbReference>
<dbReference type="NCBIfam" id="TIGR00496">
    <property type="entry name" value="frr"/>
    <property type="match status" value="1"/>
</dbReference>
<dbReference type="AlphaFoldDB" id="A0A562QG82"/>
<feature type="domain" description="Ribosome recycling factor" evidence="7">
    <location>
        <begin position="20"/>
        <end position="183"/>
    </location>
</feature>
<dbReference type="InterPro" id="IPR036191">
    <property type="entry name" value="RRF_sf"/>
</dbReference>
<protein>
    <recommendedName>
        <fullName evidence="5">Ribosome-recycling factor</fullName>
        <shortName evidence="5">RRF</shortName>
    </recommendedName>
    <alternativeName>
        <fullName evidence="5">Ribosome-releasing factor</fullName>
    </alternativeName>
</protein>
<evidence type="ECO:0000313" key="9">
    <source>
        <dbReference type="Proteomes" id="UP000315711"/>
    </source>
</evidence>
<name>A0A562QG82_9BACI</name>
<dbReference type="CDD" id="cd00520">
    <property type="entry name" value="RRF"/>
    <property type="match status" value="1"/>
</dbReference>
<dbReference type="EMBL" id="VLKZ01000007">
    <property type="protein sequence ID" value="TWI55190.1"/>
    <property type="molecule type" value="Genomic_DNA"/>
</dbReference>
<evidence type="ECO:0000256" key="4">
    <source>
        <dbReference type="ARBA" id="ARBA00022917"/>
    </source>
</evidence>
<evidence type="ECO:0000256" key="5">
    <source>
        <dbReference type="HAMAP-Rule" id="MF_00040"/>
    </source>
</evidence>
<dbReference type="Pfam" id="PF01765">
    <property type="entry name" value="RRF"/>
    <property type="match status" value="1"/>
</dbReference>
<evidence type="ECO:0000259" key="7">
    <source>
        <dbReference type="Pfam" id="PF01765"/>
    </source>
</evidence>
<dbReference type="GO" id="GO:0006415">
    <property type="term" value="P:translational termination"/>
    <property type="evidence" value="ECO:0007669"/>
    <property type="project" value="UniProtKB-UniRule"/>
</dbReference>
<dbReference type="RefSeq" id="WP_144450990.1">
    <property type="nucleotide sequence ID" value="NZ_VLKZ01000007.1"/>
</dbReference>
<comment type="similarity">
    <text evidence="2 5">Belongs to the RRF family.</text>
</comment>
<dbReference type="HAMAP" id="MF_00040">
    <property type="entry name" value="RRF"/>
    <property type="match status" value="1"/>
</dbReference>
<dbReference type="Gene3D" id="3.30.1360.40">
    <property type="match status" value="1"/>
</dbReference>
<dbReference type="FunFam" id="3.30.1360.40:FF:000001">
    <property type="entry name" value="Ribosome-recycling factor"/>
    <property type="match status" value="1"/>
</dbReference>
<dbReference type="GO" id="GO:0005737">
    <property type="term" value="C:cytoplasm"/>
    <property type="evidence" value="ECO:0007669"/>
    <property type="project" value="UniProtKB-SubCell"/>
</dbReference>
<reference evidence="8 9" key="1">
    <citation type="journal article" date="2015" name="Stand. Genomic Sci.">
        <title>Genomic Encyclopedia of Bacterial and Archaeal Type Strains, Phase III: the genomes of soil and plant-associated and newly described type strains.</title>
        <authorList>
            <person name="Whitman W.B."/>
            <person name="Woyke T."/>
            <person name="Klenk H.P."/>
            <person name="Zhou Y."/>
            <person name="Lilburn T.G."/>
            <person name="Beck B.J."/>
            <person name="De Vos P."/>
            <person name="Vandamme P."/>
            <person name="Eisen J.A."/>
            <person name="Garrity G."/>
            <person name="Hugenholtz P."/>
            <person name="Kyrpides N.C."/>
        </authorList>
    </citation>
    <scope>NUCLEOTIDE SEQUENCE [LARGE SCALE GENOMIC DNA]</scope>
    <source>
        <strain evidence="8 9">CGMCC 1.10116</strain>
    </source>
</reference>
<keyword evidence="6" id="KW-0175">Coiled coil</keyword>
<evidence type="ECO:0000256" key="1">
    <source>
        <dbReference type="ARBA" id="ARBA00004496"/>
    </source>
</evidence>
<evidence type="ECO:0000256" key="6">
    <source>
        <dbReference type="SAM" id="Coils"/>
    </source>
</evidence>
<feature type="coiled-coil region" evidence="6">
    <location>
        <begin position="125"/>
        <end position="166"/>
    </location>
</feature>
<dbReference type="InterPro" id="IPR023584">
    <property type="entry name" value="Ribosome_recyc_fac_dom"/>
</dbReference>
<gene>
    <name evidence="5" type="primary">frr</name>
    <name evidence="8" type="ORF">IQ10_02737</name>
</gene>
<keyword evidence="3 5" id="KW-0963">Cytoplasm</keyword>
<dbReference type="PANTHER" id="PTHR20982:SF3">
    <property type="entry name" value="MITOCHONDRIAL RIBOSOME RECYCLING FACTOR PSEUDO 1"/>
    <property type="match status" value="1"/>
</dbReference>
<comment type="function">
    <text evidence="5">Responsible for the release of ribosomes from messenger RNA at the termination of protein biosynthesis. May increase the efficiency of translation by recycling ribosomes from one round of translation to another.</text>
</comment>
<dbReference type="OrthoDB" id="9804006at2"/>
<dbReference type="SUPFAM" id="SSF55194">
    <property type="entry name" value="Ribosome recycling factor, RRF"/>
    <property type="match status" value="1"/>
</dbReference>
<accession>A0A562QG82</accession>
<dbReference type="PANTHER" id="PTHR20982">
    <property type="entry name" value="RIBOSOME RECYCLING FACTOR"/>
    <property type="match status" value="1"/>
</dbReference>
<keyword evidence="4 5" id="KW-0648">Protein biosynthesis</keyword>
<dbReference type="GO" id="GO:0043023">
    <property type="term" value="F:ribosomal large subunit binding"/>
    <property type="evidence" value="ECO:0007669"/>
    <property type="project" value="TreeGrafter"/>
</dbReference>
<comment type="caution">
    <text evidence="8">The sequence shown here is derived from an EMBL/GenBank/DDBJ whole genome shotgun (WGS) entry which is preliminary data.</text>
</comment>
<comment type="subcellular location">
    <subcellularLocation>
        <location evidence="1 5">Cytoplasm</location>
    </subcellularLocation>
</comment>